<dbReference type="Proteomes" id="UP001042704">
    <property type="component" value="Chromosome"/>
</dbReference>
<sequence length="82" mass="9303">MALKHPYVTEKAMMMLENENKLQVLVERSASKDGIKREVEKAFEQPVTSVRTMMTMKGQKKAVVSFENDNAAEEILSRLGVM</sequence>
<keyword evidence="5 6" id="KW-0687">Ribonucleoprotein</keyword>
<dbReference type="GO" id="GO:0005840">
    <property type="term" value="C:ribosome"/>
    <property type="evidence" value="ECO:0007669"/>
    <property type="project" value="UniProtKB-UniRule"/>
</dbReference>
<reference evidence="7" key="1">
    <citation type="journal article" date="2001" name="Int. J. Syst. Evol. Microbiol.">
        <title>Methanofollis aquaemaris sp. nov., a methanogen isolated from an aquaculture fish pond.</title>
        <authorList>
            <person name="Lai M.C."/>
            <person name="Chen S.C."/>
        </authorList>
    </citation>
    <scope>NUCLEOTIDE SEQUENCE</scope>
    <source>
        <strain evidence="7">N2F9704</strain>
    </source>
</reference>
<keyword evidence="4 6" id="KW-0689">Ribosomal protein</keyword>
<dbReference type="FunFam" id="3.30.70.330:FF:000532">
    <property type="entry name" value="50S ribosomal protein L23"/>
    <property type="match status" value="1"/>
</dbReference>
<evidence type="ECO:0000256" key="5">
    <source>
        <dbReference type="ARBA" id="ARBA00023274"/>
    </source>
</evidence>
<proteinExistence type="inferred from homology"/>
<reference evidence="7" key="2">
    <citation type="submission" date="2019-02" db="EMBL/GenBank/DDBJ databases">
        <authorList>
            <person name="Chen S.-C."/>
            <person name="Chien H.-H."/>
            <person name="Lai M.-C."/>
        </authorList>
    </citation>
    <scope>NUCLEOTIDE SEQUENCE</scope>
    <source>
        <strain evidence="7">N2F9704</strain>
    </source>
</reference>
<dbReference type="InterPro" id="IPR013025">
    <property type="entry name" value="Ribosomal_uL23-like"/>
</dbReference>
<dbReference type="InterPro" id="IPR012678">
    <property type="entry name" value="Ribosomal_uL23/eL15/eS24_sf"/>
</dbReference>
<dbReference type="NCBIfam" id="TIGR03636">
    <property type="entry name" value="uL23_arch"/>
    <property type="match status" value="1"/>
</dbReference>
<dbReference type="GO" id="GO:0003735">
    <property type="term" value="F:structural constituent of ribosome"/>
    <property type="evidence" value="ECO:0007669"/>
    <property type="project" value="UniProtKB-UniRule"/>
</dbReference>
<dbReference type="GeneID" id="76423967"/>
<dbReference type="HAMAP" id="MF_01369_A">
    <property type="entry name" value="Ribosomal_uL23_A"/>
    <property type="match status" value="1"/>
</dbReference>
<protein>
    <recommendedName>
        <fullName evidence="6">Large ribosomal subunit protein uL23</fullName>
    </recommendedName>
</protein>
<dbReference type="EMBL" id="CP036172">
    <property type="protein sequence ID" value="QSZ67145.1"/>
    <property type="molecule type" value="Genomic_DNA"/>
</dbReference>
<evidence type="ECO:0000256" key="4">
    <source>
        <dbReference type="ARBA" id="ARBA00022980"/>
    </source>
</evidence>
<gene>
    <name evidence="6" type="primary">rpl23</name>
    <name evidence="7" type="ORF">RJ40_06345</name>
</gene>
<dbReference type="Gene3D" id="3.30.70.330">
    <property type="match status" value="1"/>
</dbReference>
<dbReference type="GO" id="GO:1990904">
    <property type="term" value="C:ribonucleoprotein complex"/>
    <property type="evidence" value="ECO:0007669"/>
    <property type="project" value="UniProtKB-KW"/>
</dbReference>
<dbReference type="AlphaFoldDB" id="A0A8A3S4U7"/>
<dbReference type="InterPro" id="IPR012677">
    <property type="entry name" value="Nucleotide-bd_a/b_plait_sf"/>
</dbReference>
<evidence type="ECO:0000256" key="1">
    <source>
        <dbReference type="ARBA" id="ARBA00006700"/>
    </source>
</evidence>
<comment type="similarity">
    <text evidence="1 6">Belongs to the universal ribosomal protein uL23 family.</text>
</comment>
<comment type="function">
    <text evidence="6">Binds to 23S rRNA. One of the proteins that surrounds the polypeptide exit tunnel on the outside of the ribosome.</text>
</comment>
<evidence type="ECO:0000313" key="7">
    <source>
        <dbReference type="EMBL" id="QSZ67145.1"/>
    </source>
</evidence>
<keyword evidence="2 6" id="KW-0699">rRNA-binding</keyword>
<comment type="subunit">
    <text evidence="6">Part of the 50S ribosomal subunit. Contacts protein L29.</text>
</comment>
<evidence type="ECO:0000313" key="8">
    <source>
        <dbReference type="Proteomes" id="UP001042704"/>
    </source>
</evidence>
<keyword evidence="8" id="KW-1185">Reference proteome</keyword>
<dbReference type="PANTHER" id="PTHR11620">
    <property type="entry name" value="60S RIBOSOMAL PROTEIN L23A"/>
    <property type="match status" value="1"/>
</dbReference>
<dbReference type="NCBIfam" id="NF011118">
    <property type="entry name" value="PRK14548.1"/>
    <property type="match status" value="1"/>
</dbReference>
<evidence type="ECO:0000256" key="2">
    <source>
        <dbReference type="ARBA" id="ARBA00022730"/>
    </source>
</evidence>
<dbReference type="Pfam" id="PF00276">
    <property type="entry name" value="Ribosomal_L23"/>
    <property type="match status" value="1"/>
</dbReference>
<evidence type="ECO:0000256" key="3">
    <source>
        <dbReference type="ARBA" id="ARBA00022884"/>
    </source>
</evidence>
<name>A0A8A3S4U7_9EURY</name>
<dbReference type="GO" id="GO:0019843">
    <property type="term" value="F:rRNA binding"/>
    <property type="evidence" value="ECO:0007669"/>
    <property type="project" value="UniProtKB-UniRule"/>
</dbReference>
<organism evidence="7 8">
    <name type="scientific">Methanofollis aquaemaris</name>
    <dbReference type="NCBI Taxonomy" id="126734"/>
    <lineage>
        <taxon>Archaea</taxon>
        <taxon>Methanobacteriati</taxon>
        <taxon>Methanobacteriota</taxon>
        <taxon>Stenosarchaea group</taxon>
        <taxon>Methanomicrobia</taxon>
        <taxon>Methanomicrobiales</taxon>
        <taxon>Methanomicrobiaceae</taxon>
        <taxon>Methanofollis</taxon>
    </lineage>
</organism>
<dbReference type="InterPro" id="IPR019985">
    <property type="entry name" value="Ribosomal_uL23"/>
</dbReference>
<accession>A0A8A3S4U7</accession>
<dbReference type="RefSeq" id="WP_265582520.1">
    <property type="nucleotide sequence ID" value="NZ_CP036172.1"/>
</dbReference>
<dbReference type="KEGG" id="maqe:RJ40_06345"/>
<keyword evidence="3 6" id="KW-0694">RNA-binding</keyword>
<evidence type="ECO:0000256" key="6">
    <source>
        <dbReference type="HAMAP-Rule" id="MF_01369"/>
    </source>
</evidence>
<dbReference type="GO" id="GO:0006412">
    <property type="term" value="P:translation"/>
    <property type="evidence" value="ECO:0007669"/>
    <property type="project" value="UniProtKB-UniRule"/>
</dbReference>
<dbReference type="SUPFAM" id="SSF54189">
    <property type="entry name" value="Ribosomal proteins S24e, L23 and L15e"/>
    <property type="match status" value="1"/>
</dbReference>